<comment type="caution">
    <text evidence="2">The sequence shown here is derived from an EMBL/GenBank/DDBJ whole genome shotgun (WGS) entry which is preliminary data.</text>
</comment>
<proteinExistence type="predicted"/>
<evidence type="ECO:0000313" key="2">
    <source>
        <dbReference type="EMBL" id="KAJ8337190.1"/>
    </source>
</evidence>
<reference evidence="2" key="1">
    <citation type="journal article" date="2023" name="Science">
        <title>Genome structures resolve the early diversification of teleost fishes.</title>
        <authorList>
            <person name="Parey E."/>
            <person name="Louis A."/>
            <person name="Montfort J."/>
            <person name="Bouchez O."/>
            <person name="Roques C."/>
            <person name="Iampietro C."/>
            <person name="Lluch J."/>
            <person name="Castinel A."/>
            <person name="Donnadieu C."/>
            <person name="Desvignes T."/>
            <person name="Floi Bucao C."/>
            <person name="Jouanno E."/>
            <person name="Wen M."/>
            <person name="Mejri S."/>
            <person name="Dirks R."/>
            <person name="Jansen H."/>
            <person name="Henkel C."/>
            <person name="Chen W.J."/>
            <person name="Zahm M."/>
            <person name="Cabau C."/>
            <person name="Klopp C."/>
            <person name="Thompson A.W."/>
            <person name="Robinson-Rechavi M."/>
            <person name="Braasch I."/>
            <person name="Lecointre G."/>
            <person name="Bobe J."/>
            <person name="Postlethwait J.H."/>
            <person name="Berthelot C."/>
            <person name="Roest Crollius H."/>
            <person name="Guiguen Y."/>
        </authorList>
    </citation>
    <scope>NUCLEOTIDE SEQUENCE</scope>
    <source>
        <strain evidence="2">WJC10195</strain>
    </source>
</reference>
<name>A0A9Q1EE97_SYNKA</name>
<gene>
    <name evidence="2" type="ORF">SKAU_G00384100</name>
</gene>
<protein>
    <submittedName>
        <fullName evidence="2">Uncharacterized protein</fullName>
    </submittedName>
</protein>
<evidence type="ECO:0000256" key="1">
    <source>
        <dbReference type="SAM" id="MobiDB-lite"/>
    </source>
</evidence>
<dbReference type="AlphaFoldDB" id="A0A9Q1EE97"/>
<feature type="region of interest" description="Disordered" evidence="1">
    <location>
        <begin position="69"/>
        <end position="89"/>
    </location>
</feature>
<organism evidence="2 3">
    <name type="scientific">Synaphobranchus kaupii</name>
    <name type="common">Kaup's arrowtooth eel</name>
    <dbReference type="NCBI Taxonomy" id="118154"/>
    <lineage>
        <taxon>Eukaryota</taxon>
        <taxon>Metazoa</taxon>
        <taxon>Chordata</taxon>
        <taxon>Craniata</taxon>
        <taxon>Vertebrata</taxon>
        <taxon>Euteleostomi</taxon>
        <taxon>Actinopterygii</taxon>
        <taxon>Neopterygii</taxon>
        <taxon>Teleostei</taxon>
        <taxon>Anguilliformes</taxon>
        <taxon>Synaphobranchidae</taxon>
        <taxon>Synaphobranchus</taxon>
    </lineage>
</organism>
<dbReference type="EMBL" id="JAINUF010000019">
    <property type="protein sequence ID" value="KAJ8337190.1"/>
    <property type="molecule type" value="Genomic_DNA"/>
</dbReference>
<keyword evidence="3" id="KW-1185">Reference proteome</keyword>
<sequence length="170" mass="17212">MHILSRFHTHPQVLVHRPPVLPSSARAYVIGPSFCLGGGGGGGSGFVGVPCPRGGKAGAGTATALQRCQDTTPPDRPGAAETPIAMPAPLRPAPRLAPLLALEAIHLLGPAPLPNANAVLSTAATDLTYSAGLAFCVCLAALNASLVAGLRVRVAAPPLDHSQAGYVLRR</sequence>
<dbReference type="Proteomes" id="UP001152622">
    <property type="component" value="Chromosome 19"/>
</dbReference>
<evidence type="ECO:0000313" key="3">
    <source>
        <dbReference type="Proteomes" id="UP001152622"/>
    </source>
</evidence>
<accession>A0A9Q1EE97</accession>